<evidence type="ECO:0000313" key="9">
    <source>
        <dbReference type="EMBL" id="KAI1903867.1"/>
    </source>
</evidence>
<evidence type="ECO:0000256" key="5">
    <source>
        <dbReference type="ARBA" id="ARBA00023065"/>
    </source>
</evidence>
<comment type="similarity">
    <text evidence="2 7">Belongs to the FXYD family.</text>
</comment>
<dbReference type="GO" id="GO:0016020">
    <property type="term" value="C:membrane"/>
    <property type="evidence" value="ECO:0007669"/>
    <property type="project" value="UniProtKB-SubCell"/>
</dbReference>
<feature type="transmembrane region" description="Helical" evidence="7">
    <location>
        <begin position="65"/>
        <end position="86"/>
    </location>
</feature>
<dbReference type="EMBL" id="JAERUA010000002">
    <property type="protein sequence ID" value="KAI1903867.1"/>
    <property type="molecule type" value="Genomic_DNA"/>
</dbReference>
<dbReference type="Pfam" id="PF02038">
    <property type="entry name" value="ATP1G1_PLM_MAT8"/>
    <property type="match status" value="1"/>
</dbReference>
<evidence type="ECO:0000256" key="4">
    <source>
        <dbReference type="ARBA" id="ARBA00022692"/>
    </source>
</evidence>
<name>A0A8T3E862_9TELE</name>
<dbReference type="PANTHER" id="PTHR14132:SF14">
    <property type="entry name" value="FXYD DOMAIN-CONTAINING ION TRANSPORT REGULATOR 5"/>
    <property type="match status" value="1"/>
</dbReference>
<evidence type="ECO:0000256" key="7">
    <source>
        <dbReference type="RuleBase" id="RU364131"/>
    </source>
</evidence>
<keyword evidence="3 7" id="KW-0813">Transport</keyword>
<sequence>MRERERERESRLNLRLRGRTSQLQRLEELSKKQTHRQTNGRTDGQPVMAAGAPDPDADFVYDYHALRVGGLVFAGVIVFLSILLLAGNSLCRCARSQPQTAEEADST</sequence>
<evidence type="ECO:0000256" key="1">
    <source>
        <dbReference type="ARBA" id="ARBA00004167"/>
    </source>
</evidence>
<organism evidence="9 10">
    <name type="scientific">Albula goreensis</name>
    <dbReference type="NCBI Taxonomy" id="1534307"/>
    <lineage>
        <taxon>Eukaryota</taxon>
        <taxon>Metazoa</taxon>
        <taxon>Chordata</taxon>
        <taxon>Craniata</taxon>
        <taxon>Vertebrata</taxon>
        <taxon>Euteleostomi</taxon>
        <taxon>Actinopterygii</taxon>
        <taxon>Neopterygii</taxon>
        <taxon>Teleostei</taxon>
        <taxon>Albuliformes</taxon>
        <taxon>Albulidae</taxon>
        <taxon>Albula</taxon>
    </lineage>
</organism>
<accession>A0A8T3E862</accession>
<keyword evidence="4 7" id="KW-0812">Transmembrane</keyword>
<gene>
    <name evidence="9" type="ORF">AGOR_G00031640</name>
</gene>
<keyword evidence="7" id="KW-1133">Transmembrane helix</keyword>
<dbReference type="AlphaFoldDB" id="A0A8T3E862"/>
<dbReference type="CDD" id="cd20330">
    <property type="entry name" value="FXYD12"/>
    <property type="match status" value="1"/>
</dbReference>
<keyword evidence="5 7" id="KW-0406">Ion transport</keyword>
<protein>
    <recommendedName>
        <fullName evidence="7">FXYD domain-containing ion transport regulator</fullName>
    </recommendedName>
</protein>
<dbReference type="Gene3D" id="1.20.5.780">
    <property type="entry name" value="Single helix bin"/>
    <property type="match status" value="1"/>
</dbReference>
<comment type="caution">
    <text evidence="9">The sequence shown here is derived from an EMBL/GenBank/DDBJ whole genome shotgun (WGS) entry which is preliminary data.</text>
</comment>
<dbReference type="OrthoDB" id="8430468at2759"/>
<evidence type="ECO:0000256" key="8">
    <source>
        <dbReference type="SAM" id="MobiDB-lite"/>
    </source>
</evidence>
<dbReference type="GO" id="GO:0043269">
    <property type="term" value="P:regulation of monoatomic ion transport"/>
    <property type="evidence" value="ECO:0007669"/>
    <property type="project" value="InterPro"/>
</dbReference>
<proteinExistence type="inferred from homology"/>
<keyword evidence="6 7" id="KW-0472">Membrane</keyword>
<keyword evidence="10" id="KW-1185">Reference proteome</keyword>
<dbReference type="InterPro" id="IPR000272">
    <property type="entry name" value="Ion-transport_regulator_FXYD"/>
</dbReference>
<evidence type="ECO:0000313" key="10">
    <source>
        <dbReference type="Proteomes" id="UP000829720"/>
    </source>
</evidence>
<feature type="region of interest" description="Disordered" evidence="8">
    <location>
        <begin position="23"/>
        <end position="51"/>
    </location>
</feature>
<evidence type="ECO:0000256" key="2">
    <source>
        <dbReference type="ARBA" id="ARBA00005948"/>
    </source>
</evidence>
<dbReference type="GO" id="GO:0006811">
    <property type="term" value="P:monoatomic ion transport"/>
    <property type="evidence" value="ECO:0007669"/>
    <property type="project" value="UniProtKB-KW"/>
</dbReference>
<comment type="subcellular location">
    <subcellularLocation>
        <location evidence="1">Membrane</location>
        <topology evidence="1">Single-pass membrane protein</topology>
    </subcellularLocation>
</comment>
<dbReference type="Proteomes" id="UP000829720">
    <property type="component" value="Unassembled WGS sequence"/>
</dbReference>
<evidence type="ECO:0000256" key="6">
    <source>
        <dbReference type="ARBA" id="ARBA00023136"/>
    </source>
</evidence>
<dbReference type="GO" id="GO:0017080">
    <property type="term" value="F:sodium channel regulator activity"/>
    <property type="evidence" value="ECO:0007669"/>
    <property type="project" value="TreeGrafter"/>
</dbReference>
<dbReference type="PANTHER" id="PTHR14132">
    <property type="entry name" value="SODIUM/POTASSIUM-TRANSPORTING ATPASE SUBUNIT GAMMA"/>
    <property type="match status" value="1"/>
</dbReference>
<reference evidence="9" key="1">
    <citation type="submission" date="2021-01" db="EMBL/GenBank/DDBJ databases">
        <authorList>
            <person name="Zahm M."/>
            <person name="Roques C."/>
            <person name="Cabau C."/>
            <person name="Klopp C."/>
            <person name="Donnadieu C."/>
            <person name="Jouanno E."/>
            <person name="Lampietro C."/>
            <person name="Louis A."/>
            <person name="Herpin A."/>
            <person name="Echchiki A."/>
            <person name="Berthelot C."/>
            <person name="Parey E."/>
            <person name="Roest-Crollius H."/>
            <person name="Braasch I."/>
            <person name="Postlethwait J."/>
            <person name="Bobe J."/>
            <person name="Montfort J."/>
            <person name="Bouchez O."/>
            <person name="Begum T."/>
            <person name="Mejri S."/>
            <person name="Adams A."/>
            <person name="Chen W.-J."/>
            <person name="Guiguen Y."/>
        </authorList>
    </citation>
    <scope>NUCLEOTIDE SEQUENCE</scope>
    <source>
        <tissue evidence="9">Blood</tissue>
    </source>
</reference>
<evidence type="ECO:0000256" key="3">
    <source>
        <dbReference type="ARBA" id="ARBA00022448"/>
    </source>
</evidence>